<dbReference type="Gene3D" id="1.10.620.20">
    <property type="entry name" value="Ribonucleotide Reductase, subunit A"/>
    <property type="match status" value="1"/>
</dbReference>
<dbReference type="InterPro" id="IPR025859">
    <property type="entry name" value="AurF/CmlI"/>
</dbReference>
<protein>
    <submittedName>
        <fullName evidence="2">p-aminobenzoate N-oxygenase AurF</fullName>
    </submittedName>
</protein>
<organism evidence="2 3">
    <name type="scientific">Thiohalospira halophila DSM 15071</name>
    <dbReference type="NCBI Taxonomy" id="1123397"/>
    <lineage>
        <taxon>Bacteria</taxon>
        <taxon>Pseudomonadati</taxon>
        <taxon>Pseudomonadota</taxon>
        <taxon>Gammaproteobacteria</taxon>
        <taxon>Thiohalospirales</taxon>
        <taxon>Thiohalospiraceae</taxon>
        <taxon>Thiohalospira</taxon>
    </lineage>
</organism>
<dbReference type="GO" id="GO:0016491">
    <property type="term" value="F:oxidoreductase activity"/>
    <property type="evidence" value="ECO:0007669"/>
    <property type="project" value="InterPro"/>
</dbReference>
<dbReference type="InterPro" id="IPR012348">
    <property type="entry name" value="RNR-like"/>
</dbReference>
<name>A0A1I1UIX4_9GAMM</name>
<keyword evidence="3" id="KW-1185">Reference proteome</keyword>
<dbReference type="InterPro" id="IPR009078">
    <property type="entry name" value="Ferritin-like_SF"/>
</dbReference>
<feature type="region of interest" description="Disordered" evidence="1">
    <location>
        <begin position="1"/>
        <end position="20"/>
    </location>
</feature>
<gene>
    <name evidence="2" type="ORF">SAMN05660831_02177</name>
</gene>
<dbReference type="AlphaFoldDB" id="A0A1I1UIX4"/>
<dbReference type="EMBL" id="FOMJ01000007">
    <property type="protein sequence ID" value="SFD70822.1"/>
    <property type="molecule type" value="Genomic_DNA"/>
</dbReference>
<proteinExistence type="predicted"/>
<reference evidence="2 3" key="1">
    <citation type="submission" date="2016-10" db="EMBL/GenBank/DDBJ databases">
        <authorList>
            <person name="de Groot N.N."/>
        </authorList>
    </citation>
    <scope>NUCLEOTIDE SEQUENCE [LARGE SCALE GENOMIC DNA]</scope>
    <source>
        <strain evidence="2 3">HL3</strain>
    </source>
</reference>
<dbReference type="Proteomes" id="UP000198611">
    <property type="component" value="Unassembled WGS sequence"/>
</dbReference>
<evidence type="ECO:0000313" key="2">
    <source>
        <dbReference type="EMBL" id="SFD70822.1"/>
    </source>
</evidence>
<dbReference type="RefSeq" id="WP_093428800.1">
    <property type="nucleotide sequence ID" value="NZ_FOMJ01000007.1"/>
</dbReference>
<sequence>MTEPSADTSALADQLSRNSTPYSDPLARVDWEQLSLDTFWLPERALSLYGLPGYERLTEGQRRSLSHFEFLNAVEAGLWLEGIFMRRIAASVHRDDGDTGDLLYHLHELREEAGHSLMFVELYQRSGLPRPPTAFPRLRLGNLVGRVAPFDSAAFWVAVLIGEEVPDRLNRAIHKHRSEVDPAAHAIARLHTLDEARHIAHAKDRLEQRLGRLPAWRRRVLNLPVQRVFRQFVRALYLPEPGLYELAGLEQGRKWARAAASNPHRTAFIDECVRTTLSTLRSHGFRLDWRR</sequence>
<evidence type="ECO:0000313" key="3">
    <source>
        <dbReference type="Proteomes" id="UP000198611"/>
    </source>
</evidence>
<dbReference type="OrthoDB" id="3609870at2"/>
<dbReference type="Pfam" id="PF11583">
    <property type="entry name" value="AurF"/>
    <property type="match status" value="1"/>
</dbReference>
<evidence type="ECO:0000256" key="1">
    <source>
        <dbReference type="SAM" id="MobiDB-lite"/>
    </source>
</evidence>
<dbReference type="SUPFAM" id="SSF47240">
    <property type="entry name" value="Ferritin-like"/>
    <property type="match status" value="1"/>
</dbReference>
<dbReference type="STRING" id="1123397.SAMN05660831_02177"/>
<accession>A0A1I1UIX4</accession>